<keyword evidence="7" id="KW-0460">Magnesium</keyword>
<evidence type="ECO:0000256" key="4">
    <source>
        <dbReference type="ARBA" id="ARBA00022605"/>
    </source>
</evidence>
<keyword evidence="6 9" id="KW-0378">Hydrolase</keyword>
<gene>
    <name evidence="9" type="ordered locus">Shell_0273</name>
</gene>
<dbReference type="EC" id="3.1.3.3" evidence="3"/>
<dbReference type="Proteomes" id="UP000002573">
    <property type="component" value="Chromosome"/>
</dbReference>
<comment type="cofactor">
    <cofactor evidence="1">
        <name>Mg(2+)</name>
        <dbReference type="ChEBI" id="CHEBI:18420"/>
    </cofactor>
</comment>
<dbReference type="GO" id="GO:0000287">
    <property type="term" value="F:magnesium ion binding"/>
    <property type="evidence" value="ECO:0007669"/>
    <property type="project" value="TreeGrafter"/>
</dbReference>
<dbReference type="InterPro" id="IPR050582">
    <property type="entry name" value="HAD-like_SerB"/>
</dbReference>
<dbReference type="SUPFAM" id="SSF56784">
    <property type="entry name" value="HAD-like"/>
    <property type="match status" value="1"/>
</dbReference>
<proteinExistence type="predicted"/>
<dbReference type="SFLD" id="SFLDS00003">
    <property type="entry name" value="Haloacid_Dehalogenase"/>
    <property type="match status" value="1"/>
</dbReference>
<protein>
    <recommendedName>
        <fullName evidence="3">phosphoserine phosphatase</fullName>
        <ecNumber evidence="3">3.1.3.3</ecNumber>
    </recommendedName>
</protein>
<evidence type="ECO:0000313" key="9">
    <source>
        <dbReference type="EMBL" id="ADI31411.1"/>
    </source>
</evidence>
<dbReference type="EMBL" id="CP002051">
    <property type="protein sequence ID" value="ADI31411.1"/>
    <property type="molecule type" value="Genomic_DNA"/>
</dbReference>
<dbReference type="GO" id="GO:0036424">
    <property type="term" value="F:L-phosphoserine phosphatase activity"/>
    <property type="evidence" value="ECO:0007669"/>
    <property type="project" value="TreeGrafter"/>
</dbReference>
<dbReference type="GO" id="GO:0006564">
    <property type="term" value="P:L-serine biosynthetic process"/>
    <property type="evidence" value="ECO:0007669"/>
    <property type="project" value="UniProtKB-KW"/>
</dbReference>
<dbReference type="Pfam" id="PF00702">
    <property type="entry name" value="Hydrolase"/>
    <property type="match status" value="1"/>
</dbReference>
<dbReference type="AlphaFoldDB" id="D7DB64"/>
<evidence type="ECO:0000256" key="7">
    <source>
        <dbReference type="ARBA" id="ARBA00022842"/>
    </source>
</evidence>
<dbReference type="HOGENOM" id="CLU_036368_4_5_2"/>
<keyword evidence="10" id="KW-1185">Reference proteome</keyword>
<evidence type="ECO:0000256" key="5">
    <source>
        <dbReference type="ARBA" id="ARBA00022723"/>
    </source>
</evidence>
<evidence type="ECO:0000313" key="10">
    <source>
        <dbReference type="Proteomes" id="UP000002573"/>
    </source>
</evidence>
<name>D7DB64_STAHD</name>
<evidence type="ECO:0000256" key="8">
    <source>
        <dbReference type="ARBA" id="ARBA00023299"/>
    </source>
</evidence>
<keyword evidence="8" id="KW-0718">Serine biosynthesis</keyword>
<dbReference type="eggNOG" id="arCOG01158">
    <property type="taxonomic scope" value="Archaea"/>
</dbReference>
<evidence type="ECO:0000256" key="3">
    <source>
        <dbReference type="ARBA" id="ARBA00012640"/>
    </source>
</evidence>
<dbReference type="PANTHER" id="PTHR43344:SF2">
    <property type="entry name" value="PHOSPHOSERINE PHOSPHATASE"/>
    <property type="match status" value="1"/>
</dbReference>
<dbReference type="NCBIfam" id="TIGR01488">
    <property type="entry name" value="HAD-SF-IB"/>
    <property type="match status" value="1"/>
</dbReference>
<dbReference type="KEGG" id="shc:Shell_0273"/>
<dbReference type="InterPro" id="IPR023214">
    <property type="entry name" value="HAD_sf"/>
</dbReference>
<dbReference type="SFLD" id="SFLDG01129">
    <property type="entry name" value="C1.5:_HAD__Beta-PGM__Phosphata"/>
    <property type="match status" value="1"/>
</dbReference>
<dbReference type="InterPro" id="IPR036412">
    <property type="entry name" value="HAD-like_sf"/>
</dbReference>
<sequence>MRKNNYLGLIVFDCDGVLTNHYSSWALLHEYFGSKDNRYFAELYRRDLISYLDWMKIDIALMIHSHGKPIHRREVIEALSQIKIVPEAKQVFQKLKDMGFTVGIVSSGVDVLVKQACKELGSDFCLYNELLFIDDELIPGGKPYVPLKEKARIIKQLAEQYGLTMDLVTYVGDSVWDIPVFKEVGLSIAIEPCGDACSEADYSVKNLLDTLKIIENYYSKKSLIL</sequence>
<dbReference type="PANTHER" id="PTHR43344">
    <property type="entry name" value="PHOSPHOSERINE PHOSPHATASE"/>
    <property type="match status" value="1"/>
</dbReference>
<dbReference type="STRING" id="591019.Shell_0273"/>
<evidence type="ECO:0000256" key="6">
    <source>
        <dbReference type="ARBA" id="ARBA00022801"/>
    </source>
</evidence>
<dbReference type="OrthoDB" id="10041at2157"/>
<reference evidence="9 10" key="2">
    <citation type="journal article" date="2011" name="Stand. Genomic Sci.">
        <title>Complete genome sequence of Staphylothermus hellenicus P8.</title>
        <authorList>
            <person name="Anderson I."/>
            <person name="Wirth R."/>
            <person name="Lucas S."/>
            <person name="Copeland A."/>
            <person name="Lapidus A."/>
            <person name="Cheng J.F."/>
            <person name="Goodwin L."/>
            <person name="Pitluck S."/>
            <person name="Davenport K."/>
            <person name="Detter J.C."/>
            <person name="Han C."/>
            <person name="Tapia R."/>
            <person name="Land M."/>
            <person name="Hauser L."/>
            <person name="Pati A."/>
            <person name="Mikhailova N."/>
            <person name="Woyke T."/>
            <person name="Klenk H.P."/>
            <person name="Kyrpides N."/>
            <person name="Ivanova N."/>
        </authorList>
    </citation>
    <scope>NUCLEOTIDE SEQUENCE [LARGE SCALE GENOMIC DNA]</scope>
    <source>
        <strain evidence="10">DSM 12710 / JCM 10830 / BK20S6-10-b1 / P8</strain>
    </source>
</reference>
<accession>D7DB64</accession>
<dbReference type="Gene3D" id="3.40.50.1000">
    <property type="entry name" value="HAD superfamily/HAD-like"/>
    <property type="match status" value="1"/>
</dbReference>
<keyword evidence="4" id="KW-0028">Amino-acid biosynthesis</keyword>
<evidence type="ECO:0000256" key="1">
    <source>
        <dbReference type="ARBA" id="ARBA00001946"/>
    </source>
</evidence>
<organism evidence="9 10">
    <name type="scientific">Staphylothermus hellenicus (strain DSM 12710 / JCM 10830 / BK20S6-10-b1 / P8)</name>
    <dbReference type="NCBI Taxonomy" id="591019"/>
    <lineage>
        <taxon>Archaea</taxon>
        <taxon>Thermoproteota</taxon>
        <taxon>Thermoprotei</taxon>
        <taxon>Desulfurococcales</taxon>
        <taxon>Desulfurococcaceae</taxon>
        <taxon>Staphylothermus</taxon>
    </lineage>
</organism>
<keyword evidence="5" id="KW-0479">Metal-binding</keyword>
<reference evidence="10" key="1">
    <citation type="submission" date="2010-05" db="EMBL/GenBank/DDBJ databases">
        <title>Complete sequence of Staphylothermus hellenicus DSM 12710.</title>
        <authorList>
            <consortium name="US DOE Joint Genome Institute"/>
            <person name="Lucas S."/>
            <person name="Copeland A."/>
            <person name="Lapidus A."/>
            <person name="Cheng J.-F."/>
            <person name="Bruce D."/>
            <person name="Goodwin L."/>
            <person name="Pitluck S."/>
            <person name="Davenport K."/>
            <person name="Detter J.C."/>
            <person name="Han C."/>
            <person name="Tapia R."/>
            <person name="Larimer F."/>
            <person name="Land M."/>
            <person name="Hauser L."/>
            <person name="Kyrpides N."/>
            <person name="Mikhailova N."/>
            <person name="Anderson I.J."/>
            <person name="Woyke T."/>
        </authorList>
    </citation>
    <scope>NUCLEOTIDE SEQUENCE [LARGE SCALE GENOMIC DNA]</scope>
    <source>
        <strain evidence="10">DSM 12710 / JCM 10830 / BK20S6-10-b1 / P8</strain>
    </source>
</reference>
<evidence type="ECO:0000256" key="2">
    <source>
        <dbReference type="ARBA" id="ARBA00005135"/>
    </source>
</evidence>
<dbReference type="GO" id="GO:0005737">
    <property type="term" value="C:cytoplasm"/>
    <property type="evidence" value="ECO:0007669"/>
    <property type="project" value="TreeGrafter"/>
</dbReference>
<comment type="pathway">
    <text evidence="2">Amino-acid biosynthesis; L-serine biosynthesis; L-serine from 3-phospho-D-glycerate: step 3/3.</text>
</comment>